<dbReference type="EMBL" id="SJPW01000002">
    <property type="protein sequence ID" value="TWU58507.1"/>
    <property type="molecule type" value="Genomic_DNA"/>
</dbReference>
<accession>A0A5C6FCX9</accession>
<evidence type="ECO:0000313" key="2">
    <source>
        <dbReference type="Proteomes" id="UP000318288"/>
    </source>
</evidence>
<sequence length="43" mass="4792">MIPGIGEAECEALATDSTLRELVRLWSTLSDEAKQIIVSIFQR</sequence>
<reference evidence="1 2" key="1">
    <citation type="submission" date="2019-02" db="EMBL/GenBank/DDBJ databases">
        <title>Deep-cultivation of Planctomycetes and their phenomic and genomic characterization uncovers novel biology.</title>
        <authorList>
            <person name="Wiegand S."/>
            <person name="Jogler M."/>
            <person name="Boedeker C."/>
            <person name="Pinto D."/>
            <person name="Vollmers J."/>
            <person name="Rivas-Marin E."/>
            <person name="Kohn T."/>
            <person name="Peeters S.H."/>
            <person name="Heuer A."/>
            <person name="Rast P."/>
            <person name="Oberbeckmann S."/>
            <person name="Bunk B."/>
            <person name="Jeske O."/>
            <person name="Meyerdierks A."/>
            <person name="Storesund J.E."/>
            <person name="Kallscheuer N."/>
            <person name="Luecker S."/>
            <person name="Lage O.M."/>
            <person name="Pohl T."/>
            <person name="Merkel B.J."/>
            <person name="Hornburger P."/>
            <person name="Mueller R.-W."/>
            <person name="Bruemmer F."/>
            <person name="Labrenz M."/>
            <person name="Spormann A.M."/>
            <person name="Op Den Camp H."/>
            <person name="Overmann J."/>
            <person name="Amann R."/>
            <person name="Jetten M.S.M."/>
            <person name="Mascher T."/>
            <person name="Medema M.H."/>
            <person name="Devos D.P."/>
            <person name="Kaster A.-K."/>
            <person name="Ovreas L."/>
            <person name="Rohde M."/>
            <person name="Galperin M.Y."/>
            <person name="Jogler C."/>
        </authorList>
    </citation>
    <scope>NUCLEOTIDE SEQUENCE [LARGE SCALE GENOMIC DNA]</scope>
    <source>
        <strain evidence="1 2">Poly51</strain>
    </source>
</reference>
<dbReference type="Proteomes" id="UP000318288">
    <property type="component" value="Unassembled WGS sequence"/>
</dbReference>
<organism evidence="1 2">
    <name type="scientific">Rubripirellula tenax</name>
    <dbReference type="NCBI Taxonomy" id="2528015"/>
    <lineage>
        <taxon>Bacteria</taxon>
        <taxon>Pseudomonadati</taxon>
        <taxon>Planctomycetota</taxon>
        <taxon>Planctomycetia</taxon>
        <taxon>Pirellulales</taxon>
        <taxon>Pirellulaceae</taxon>
        <taxon>Rubripirellula</taxon>
    </lineage>
</organism>
<dbReference type="AlphaFoldDB" id="A0A5C6FCX9"/>
<evidence type="ECO:0000313" key="1">
    <source>
        <dbReference type="EMBL" id="TWU58507.1"/>
    </source>
</evidence>
<protein>
    <submittedName>
        <fullName evidence="1">Uncharacterized protein</fullName>
    </submittedName>
</protein>
<gene>
    <name evidence="1" type="ORF">Poly51_12860</name>
</gene>
<name>A0A5C6FCX9_9BACT</name>
<comment type="caution">
    <text evidence="1">The sequence shown here is derived from an EMBL/GenBank/DDBJ whole genome shotgun (WGS) entry which is preliminary data.</text>
</comment>
<proteinExistence type="predicted"/>
<keyword evidence="2" id="KW-1185">Reference proteome</keyword>